<feature type="active site" description="Proton acceptor" evidence="16">
    <location>
        <position position="104"/>
    </location>
</feature>
<evidence type="ECO:0000256" key="7">
    <source>
        <dbReference type="ARBA" id="ARBA00022490"/>
    </source>
</evidence>
<dbReference type="NCBIfam" id="TIGR00671">
    <property type="entry name" value="baf"/>
    <property type="match status" value="1"/>
</dbReference>
<protein>
    <recommendedName>
        <fullName evidence="15 16">Type III pantothenate kinase</fullName>
        <ecNumber evidence="6 16">2.7.1.33</ecNumber>
    </recommendedName>
    <alternativeName>
        <fullName evidence="16">PanK-III</fullName>
    </alternativeName>
    <alternativeName>
        <fullName evidence="16">Pantothenic acid kinase</fullName>
    </alternativeName>
</protein>
<evidence type="ECO:0000256" key="11">
    <source>
        <dbReference type="ARBA" id="ARBA00022840"/>
    </source>
</evidence>
<comment type="catalytic activity">
    <reaction evidence="1 16">
        <text>(R)-pantothenate + ATP = (R)-4'-phosphopantothenate + ADP + H(+)</text>
        <dbReference type="Rhea" id="RHEA:16373"/>
        <dbReference type="ChEBI" id="CHEBI:10986"/>
        <dbReference type="ChEBI" id="CHEBI:15378"/>
        <dbReference type="ChEBI" id="CHEBI:29032"/>
        <dbReference type="ChEBI" id="CHEBI:30616"/>
        <dbReference type="ChEBI" id="CHEBI:456216"/>
        <dbReference type="EC" id="2.7.1.33"/>
    </reaction>
</comment>
<dbReference type="SUPFAM" id="SSF53067">
    <property type="entry name" value="Actin-like ATPase domain"/>
    <property type="match status" value="2"/>
</dbReference>
<keyword evidence="8 16" id="KW-0808">Transferase</keyword>
<comment type="cofactor">
    <cofactor evidence="2">
        <name>K(+)</name>
        <dbReference type="ChEBI" id="CHEBI:29103"/>
    </cofactor>
</comment>
<dbReference type="EMBL" id="CP113517">
    <property type="protein sequence ID" value="WAR43695.1"/>
    <property type="molecule type" value="Genomic_DNA"/>
</dbReference>
<gene>
    <name evidence="16" type="primary">coaX</name>
    <name evidence="17" type="ORF">NM686_015085</name>
</gene>
<feature type="binding site" evidence="16">
    <location>
        <position position="95"/>
    </location>
    <ligand>
        <name>substrate</name>
    </ligand>
</feature>
<keyword evidence="9 16" id="KW-0547">Nucleotide-binding</keyword>
<evidence type="ECO:0000256" key="16">
    <source>
        <dbReference type="HAMAP-Rule" id="MF_01274"/>
    </source>
</evidence>
<evidence type="ECO:0000256" key="12">
    <source>
        <dbReference type="ARBA" id="ARBA00022958"/>
    </source>
</evidence>
<evidence type="ECO:0000313" key="18">
    <source>
        <dbReference type="Proteomes" id="UP001162780"/>
    </source>
</evidence>
<evidence type="ECO:0000256" key="9">
    <source>
        <dbReference type="ARBA" id="ARBA00022741"/>
    </source>
</evidence>
<dbReference type="InterPro" id="IPR004619">
    <property type="entry name" value="Type_III_PanK"/>
</dbReference>
<organism evidence="17 18">
    <name type="scientific">Methylomonas rapida</name>
    <dbReference type="NCBI Taxonomy" id="2963939"/>
    <lineage>
        <taxon>Bacteria</taxon>
        <taxon>Pseudomonadati</taxon>
        <taxon>Pseudomonadota</taxon>
        <taxon>Gammaproteobacteria</taxon>
        <taxon>Methylococcales</taxon>
        <taxon>Methylococcaceae</taxon>
        <taxon>Methylomonas</taxon>
    </lineage>
</organism>
<evidence type="ECO:0000256" key="4">
    <source>
        <dbReference type="ARBA" id="ARBA00005225"/>
    </source>
</evidence>
<comment type="subunit">
    <text evidence="5 16">Homodimer.</text>
</comment>
<evidence type="ECO:0000256" key="2">
    <source>
        <dbReference type="ARBA" id="ARBA00001958"/>
    </source>
</evidence>
<evidence type="ECO:0000256" key="10">
    <source>
        <dbReference type="ARBA" id="ARBA00022777"/>
    </source>
</evidence>
<dbReference type="Pfam" id="PF03309">
    <property type="entry name" value="Pan_kinase"/>
    <property type="match status" value="1"/>
</dbReference>
<dbReference type="PANTHER" id="PTHR34265:SF1">
    <property type="entry name" value="TYPE III PANTOTHENATE KINASE"/>
    <property type="match status" value="1"/>
</dbReference>
<evidence type="ECO:0000256" key="3">
    <source>
        <dbReference type="ARBA" id="ARBA00004496"/>
    </source>
</evidence>
<dbReference type="RefSeq" id="WP_255188682.1">
    <property type="nucleotide sequence ID" value="NZ_CP113517.1"/>
</dbReference>
<sequence length="246" mass="25754">MNLLLDMGNSLLKWAVEHDGRMGEIQALDYGQDDFSKTLLAHWQAMEPPEKLAIASVSKPQVLTEVAAIGQSLWPDVELVVPQSSRHGFGLTNAYAQPEKLGVDRWLAMIAAHSFYAGPICVVDCGTAITVDVVRGDGEHAGGLICPGLRLMKKALAANTAALAFDNQVSRADLATETGAAIANGVLLAAAGMIQQVMARLAPDCRLVLTGGDAQAVAGALAMPAVIDHALVLKGLSLFCTGEQTA</sequence>
<comment type="function">
    <text evidence="16">Catalyzes the phosphorylation of pantothenate (Pan), the first step in CoA biosynthesis.</text>
</comment>
<keyword evidence="7 16" id="KW-0963">Cytoplasm</keyword>
<keyword evidence="16" id="KW-0479">Metal-binding</keyword>
<comment type="pathway">
    <text evidence="4 16">Cofactor biosynthesis; coenzyme A biosynthesis; CoA from (R)-pantothenate: step 1/5.</text>
</comment>
<feature type="binding site" evidence="16">
    <location>
        <position position="124"/>
    </location>
    <ligand>
        <name>K(+)</name>
        <dbReference type="ChEBI" id="CHEBI:29103"/>
    </ligand>
</feature>
<dbReference type="InterPro" id="IPR043129">
    <property type="entry name" value="ATPase_NBD"/>
</dbReference>
<feature type="binding site" evidence="16">
    <location>
        <position position="178"/>
    </location>
    <ligand>
        <name>substrate</name>
    </ligand>
</feature>
<evidence type="ECO:0000256" key="8">
    <source>
        <dbReference type="ARBA" id="ARBA00022679"/>
    </source>
</evidence>
<comment type="cofactor">
    <cofactor evidence="16">
        <name>NH4(+)</name>
        <dbReference type="ChEBI" id="CHEBI:28938"/>
    </cofactor>
    <cofactor evidence="16">
        <name>K(+)</name>
        <dbReference type="ChEBI" id="CHEBI:29103"/>
    </cofactor>
    <text evidence="16">A monovalent cation. Ammonium or potassium.</text>
</comment>
<feature type="binding site" evidence="16">
    <location>
        <position position="127"/>
    </location>
    <ligand>
        <name>ATP</name>
        <dbReference type="ChEBI" id="CHEBI:30616"/>
    </ligand>
</feature>
<keyword evidence="12 16" id="KW-0630">Potassium</keyword>
<dbReference type="GO" id="GO:0004594">
    <property type="term" value="F:pantothenate kinase activity"/>
    <property type="evidence" value="ECO:0007669"/>
    <property type="project" value="UniProtKB-EC"/>
</dbReference>
<comment type="similarity">
    <text evidence="14 16">Belongs to the type III pantothenate kinase family.</text>
</comment>
<feature type="binding site" evidence="16">
    <location>
        <begin position="102"/>
        <end position="105"/>
    </location>
    <ligand>
        <name>substrate</name>
    </ligand>
</feature>
<accession>A0ABY7GEI9</accession>
<name>A0ABY7GEI9_9GAMM</name>
<dbReference type="CDD" id="cd24015">
    <property type="entry name" value="ASKHA_NBD_PanK-III"/>
    <property type="match status" value="1"/>
</dbReference>
<dbReference type="Gene3D" id="3.30.420.40">
    <property type="match status" value="2"/>
</dbReference>
<dbReference type="HAMAP" id="MF_01274">
    <property type="entry name" value="Pantothen_kinase_3"/>
    <property type="match status" value="1"/>
</dbReference>
<dbReference type="Proteomes" id="UP001162780">
    <property type="component" value="Chromosome"/>
</dbReference>
<evidence type="ECO:0000256" key="13">
    <source>
        <dbReference type="ARBA" id="ARBA00022993"/>
    </source>
</evidence>
<dbReference type="PANTHER" id="PTHR34265">
    <property type="entry name" value="TYPE III PANTOTHENATE KINASE"/>
    <property type="match status" value="1"/>
</dbReference>
<evidence type="ECO:0000256" key="15">
    <source>
        <dbReference type="ARBA" id="ARBA00040883"/>
    </source>
</evidence>
<keyword evidence="10 16" id="KW-0418">Kinase</keyword>
<comment type="subcellular location">
    <subcellularLocation>
        <location evidence="3 16">Cytoplasm</location>
    </subcellularLocation>
</comment>
<evidence type="ECO:0000256" key="1">
    <source>
        <dbReference type="ARBA" id="ARBA00001206"/>
    </source>
</evidence>
<dbReference type="EC" id="2.7.1.33" evidence="6 16"/>
<keyword evidence="11 16" id="KW-0067">ATP-binding</keyword>
<feature type="binding site" evidence="16">
    <location>
        <begin position="6"/>
        <end position="13"/>
    </location>
    <ligand>
        <name>ATP</name>
        <dbReference type="ChEBI" id="CHEBI:30616"/>
    </ligand>
</feature>
<proteinExistence type="inferred from homology"/>
<keyword evidence="13 16" id="KW-0173">Coenzyme A biosynthesis</keyword>
<evidence type="ECO:0000256" key="5">
    <source>
        <dbReference type="ARBA" id="ARBA00011738"/>
    </source>
</evidence>
<keyword evidence="18" id="KW-1185">Reference proteome</keyword>
<reference evidence="17" key="1">
    <citation type="submission" date="2022-11" db="EMBL/GenBank/DDBJ databases">
        <title>Methylomonas rapida sp. nov., Carotenoid-Producing Obligate Methanotrophs with High Growth Characteristics and Biotechnological Potential.</title>
        <authorList>
            <person name="Tikhonova E.N."/>
            <person name="Suleimanov R.Z."/>
            <person name="Miroshnikov K."/>
            <person name="Oshkin I.Y."/>
            <person name="Belova S.E."/>
            <person name="Danilova O.V."/>
            <person name="Ashikhmin A."/>
            <person name="Konopkin A."/>
            <person name="But S.Y."/>
            <person name="Khmelenina V.N."/>
            <person name="Kuznetsov N."/>
            <person name="Pimenov N.V."/>
            <person name="Dedysh S.N."/>
        </authorList>
    </citation>
    <scope>NUCLEOTIDE SEQUENCE</scope>
    <source>
        <strain evidence="17">MP1</strain>
    </source>
</reference>
<evidence type="ECO:0000256" key="6">
    <source>
        <dbReference type="ARBA" id="ARBA00012102"/>
    </source>
</evidence>
<evidence type="ECO:0000256" key="14">
    <source>
        <dbReference type="ARBA" id="ARBA00038036"/>
    </source>
</evidence>
<evidence type="ECO:0000313" key="17">
    <source>
        <dbReference type="EMBL" id="WAR43695.1"/>
    </source>
</evidence>